<gene>
    <name evidence="2" type="ORF">ACFQHK_00890</name>
</gene>
<organism evidence="2 3">
    <name type="scientific">Halomarina ordinaria</name>
    <dbReference type="NCBI Taxonomy" id="3033939"/>
    <lineage>
        <taxon>Archaea</taxon>
        <taxon>Methanobacteriati</taxon>
        <taxon>Methanobacteriota</taxon>
        <taxon>Stenosarchaea group</taxon>
        <taxon>Halobacteria</taxon>
        <taxon>Halobacteriales</taxon>
        <taxon>Natronomonadaceae</taxon>
        <taxon>Halomarina</taxon>
    </lineage>
</organism>
<reference evidence="2 3" key="1">
    <citation type="journal article" date="2019" name="Int. J. Syst. Evol. Microbiol.">
        <title>The Global Catalogue of Microorganisms (GCM) 10K type strain sequencing project: providing services to taxonomists for standard genome sequencing and annotation.</title>
        <authorList>
            <consortium name="The Broad Institute Genomics Platform"/>
            <consortium name="The Broad Institute Genome Sequencing Center for Infectious Disease"/>
            <person name="Wu L."/>
            <person name="Ma J."/>
        </authorList>
    </citation>
    <scope>NUCLEOTIDE SEQUENCE [LARGE SCALE GENOMIC DNA]</scope>
    <source>
        <strain evidence="2 3">PSRA2</strain>
    </source>
</reference>
<dbReference type="Proteomes" id="UP001596406">
    <property type="component" value="Unassembled WGS sequence"/>
</dbReference>
<dbReference type="AlphaFoldDB" id="A0ABD5U3G6"/>
<comment type="caution">
    <text evidence="2">The sequence shown here is derived from an EMBL/GenBank/DDBJ whole genome shotgun (WGS) entry which is preliminary data.</text>
</comment>
<keyword evidence="3" id="KW-1185">Reference proteome</keyword>
<keyword evidence="1" id="KW-0472">Membrane</keyword>
<dbReference type="EMBL" id="JBHSXM010000001">
    <property type="protein sequence ID" value="MFC6835060.1"/>
    <property type="molecule type" value="Genomic_DNA"/>
</dbReference>
<accession>A0ABD5U3G6</accession>
<feature type="transmembrane region" description="Helical" evidence="1">
    <location>
        <begin position="240"/>
        <end position="260"/>
    </location>
</feature>
<name>A0ABD5U3G6_9EURY</name>
<evidence type="ECO:0008006" key="4">
    <source>
        <dbReference type="Google" id="ProtNLM"/>
    </source>
</evidence>
<protein>
    <recommendedName>
        <fullName evidence="4">RING-type E3 ubiquitin transferase</fullName>
    </recommendedName>
</protein>
<evidence type="ECO:0000313" key="3">
    <source>
        <dbReference type="Proteomes" id="UP001596406"/>
    </source>
</evidence>
<dbReference type="RefSeq" id="WP_304446768.1">
    <property type="nucleotide sequence ID" value="NZ_JARRAH010000001.1"/>
</dbReference>
<keyword evidence="1" id="KW-1133">Transmembrane helix</keyword>
<evidence type="ECO:0000256" key="1">
    <source>
        <dbReference type="SAM" id="Phobius"/>
    </source>
</evidence>
<keyword evidence="1" id="KW-0812">Transmembrane</keyword>
<evidence type="ECO:0000313" key="2">
    <source>
        <dbReference type="EMBL" id="MFC6835060.1"/>
    </source>
</evidence>
<proteinExistence type="predicted"/>
<sequence length="261" mass="27475">MALQTLPEPSLALLVAAVLALVGLAVAALAGTQVLLAYRLVATDPTPVVDLPNTSGPVEVRGTAGVHEDTLTAPFSGTPCLVCAWTVEEERTGQHGTYWEDVAAGREAVPFRVEDDTGSVLAFPAGLDSRLERERVATVPGGRPPPERIRRFVAEREDLDGEDTSLSLGPLEVATGSDRRYVEARLDPGERAYVYGEPVYDRGVSTAVGQVNARLEPHDGSLLVSDTDERGVARRVVRGALAPAATALAFLAGAGVVLVAF</sequence>